<dbReference type="InterPro" id="IPR013783">
    <property type="entry name" value="Ig-like_fold"/>
</dbReference>
<evidence type="ECO:0000259" key="3">
    <source>
        <dbReference type="PROSITE" id="PS50835"/>
    </source>
</evidence>
<dbReference type="EMBL" id="CP111028">
    <property type="protein sequence ID" value="WAR30599.1"/>
    <property type="molecule type" value="Genomic_DNA"/>
</dbReference>
<keyword evidence="2" id="KW-1015">Disulfide bond</keyword>
<feature type="domain" description="Ig-like" evidence="3">
    <location>
        <begin position="180"/>
        <end position="234"/>
    </location>
</feature>
<dbReference type="PANTHER" id="PTHR45080:SF8">
    <property type="entry name" value="IG-LIKE DOMAIN-CONTAINING PROTEIN"/>
    <property type="match status" value="1"/>
</dbReference>
<dbReference type="InterPro" id="IPR003598">
    <property type="entry name" value="Ig_sub2"/>
</dbReference>
<dbReference type="InterPro" id="IPR007110">
    <property type="entry name" value="Ig-like_dom"/>
</dbReference>
<gene>
    <name evidence="4" type="ORF">MAR_033141</name>
</gene>
<dbReference type="PANTHER" id="PTHR45080">
    <property type="entry name" value="CONTACTIN 5"/>
    <property type="match status" value="1"/>
</dbReference>
<feature type="domain" description="Ig-like" evidence="3">
    <location>
        <begin position="17"/>
        <end position="101"/>
    </location>
</feature>
<accession>A0ABY7GAL5</accession>
<protein>
    <submittedName>
        <fullName evidence="4">HMCN1-like protein</fullName>
    </submittedName>
</protein>
<dbReference type="InterPro" id="IPR003599">
    <property type="entry name" value="Ig_sub"/>
</dbReference>
<keyword evidence="1" id="KW-0732">Signal</keyword>
<dbReference type="Gene3D" id="2.60.40.10">
    <property type="entry name" value="Immunoglobulins"/>
    <property type="match status" value="3"/>
</dbReference>
<proteinExistence type="predicted"/>
<evidence type="ECO:0000313" key="5">
    <source>
        <dbReference type="Proteomes" id="UP001164746"/>
    </source>
</evidence>
<reference evidence="4" key="1">
    <citation type="submission" date="2022-11" db="EMBL/GenBank/DDBJ databases">
        <title>Centuries of genome instability and evolution in soft-shell clam transmissible cancer (bioRxiv).</title>
        <authorList>
            <person name="Hart S.F.M."/>
            <person name="Yonemitsu M.A."/>
            <person name="Giersch R.M."/>
            <person name="Beal B.F."/>
            <person name="Arriagada G."/>
            <person name="Davis B.W."/>
            <person name="Ostrander E.A."/>
            <person name="Goff S.P."/>
            <person name="Metzger M.J."/>
        </authorList>
    </citation>
    <scope>NUCLEOTIDE SEQUENCE</scope>
    <source>
        <strain evidence="4">MELC-2E11</strain>
        <tissue evidence="4">Siphon/mantle</tissue>
    </source>
</reference>
<name>A0ABY7GAL5_MYAAR</name>
<evidence type="ECO:0000313" key="4">
    <source>
        <dbReference type="EMBL" id="WAR30599.1"/>
    </source>
</evidence>
<sequence>MENNPLALITFQFSVAPTAKITPPSATFQHGETREFTCNGEGFPEPAINWLRDGRLMVTSERVRLRGNTLELRDLSRGEEGVYTCLAVNPAGEDSVEALLSYIEEPHISVYESKVLVAAGNEAILFCGADGIPKPEIHCDEGQLRILGAHALDAGEYRCEARNEAGSDSALVSLEVGSAPEIVEIPQPTGVNIGSNTSLACRVSGSPAPTQTWRRADGRPLDFLSGKYIQCRVS</sequence>
<dbReference type="SMART" id="SM00409">
    <property type="entry name" value="IG"/>
    <property type="match status" value="2"/>
</dbReference>
<evidence type="ECO:0000256" key="2">
    <source>
        <dbReference type="ARBA" id="ARBA00023157"/>
    </source>
</evidence>
<feature type="domain" description="Ig-like" evidence="3">
    <location>
        <begin position="106"/>
        <end position="173"/>
    </location>
</feature>
<evidence type="ECO:0000256" key="1">
    <source>
        <dbReference type="ARBA" id="ARBA00022729"/>
    </source>
</evidence>
<dbReference type="Pfam" id="PF07679">
    <property type="entry name" value="I-set"/>
    <property type="match status" value="3"/>
</dbReference>
<dbReference type="Proteomes" id="UP001164746">
    <property type="component" value="Chromosome 17"/>
</dbReference>
<dbReference type="InterPro" id="IPR013098">
    <property type="entry name" value="Ig_I-set"/>
</dbReference>
<dbReference type="SMART" id="SM00408">
    <property type="entry name" value="IGc2"/>
    <property type="match status" value="2"/>
</dbReference>
<organism evidence="4 5">
    <name type="scientific">Mya arenaria</name>
    <name type="common">Soft-shell clam</name>
    <dbReference type="NCBI Taxonomy" id="6604"/>
    <lineage>
        <taxon>Eukaryota</taxon>
        <taxon>Metazoa</taxon>
        <taxon>Spiralia</taxon>
        <taxon>Lophotrochozoa</taxon>
        <taxon>Mollusca</taxon>
        <taxon>Bivalvia</taxon>
        <taxon>Autobranchia</taxon>
        <taxon>Heteroconchia</taxon>
        <taxon>Euheterodonta</taxon>
        <taxon>Imparidentia</taxon>
        <taxon>Neoheterodontei</taxon>
        <taxon>Myida</taxon>
        <taxon>Myoidea</taxon>
        <taxon>Myidae</taxon>
        <taxon>Mya</taxon>
    </lineage>
</organism>
<dbReference type="SUPFAM" id="SSF48726">
    <property type="entry name" value="Immunoglobulin"/>
    <property type="match status" value="3"/>
</dbReference>
<keyword evidence="5" id="KW-1185">Reference proteome</keyword>
<dbReference type="InterPro" id="IPR036179">
    <property type="entry name" value="Ig-like_dom_sf"/>
</dbReference>
<dbReference type="PROSITE" id="PS50835">
    <property type="entry name" value="IG_LIKE"/>
    <property type="match status" value="3"/>
</dbReference>
<dbReference type="InterPro" id="IPR050958">
    <property type="entry name" value="Cell_Adh-Cytoskel_Orgn"/>
</dbReference>